<proteinExistence type="predicted"/>
<reference evidence="3 4" key="1">
    <citation type="submission" date="2024-01" db="EMBL/GenBank/DDBJ databases">
        <title>Multi-omics insights into the function and evolution of sodium benzoate biodegradation pathways in Benzoatithermus flavus gen. nov., sp. nov. from hot spring.</title>
        <authorList>
            <person name="Hu C.-J."/>
            <person name="Li W.-J."/>
        </authorList>
    </citation>
    <scope>NUCLEOTIDE SEQUENCE [LARGE SCALE GENOMIC DNA]</scope>
    <source>
        <strain evidence="3 4">SYSU G07066</strain>
    </source>
</reference>
<dbReference type="PROSITE" id="PS00018">
    <property type="entry name" value="EF_HAND_1"/>
    <property type="match status" value="3"/>
</dbReference>
<dbReference type="InterPro" id="IPR052591">
    <property type="entry name" value="CML21-like"/>
</dbReference>
<gene>
    <name evidence="3" type="ORF">U1T56_04885</name>
</gene>
<protein>
    <submittedName>
        <fullName evidence="3">EF-hand domain-containing protein</fullName>
    </submittedName>
</protein>
<evidence type="ECO:0000259" key="2">
    <source>
        <dbReference type="PROSITE" id="PS50222"/>
    </source>
</evidence>
<dbReference type="Pfam" id="PF13499">
    <property type="entry name" value="EF-hand_7"/>
    <property type="match status" value="1"/>
</dbReference>
<name>A0ABU8XNI8_9PROT</name>
<evidence type="ECO:0000313" key="4">
    <source>
        <dbReference type="Proteomes" id="UP001375743"/>
    </source>
</evidence>
<keyword evidence="4" id="KW-1185">Reference proteome</keyword>
<feature type="domain" description="EF-hand" evidence="2">
    <location>
        <begin position="57"/>
        <end position="84"/>
    </location>
</feature>
<dbReference type="PROSITE" id="PS50222">
    <property type="entry name" value="EF_HAND_2"/>
    <property type="match status" value="2"/>
</dbReference>
<evidence type="ECO:0000256" key="1">
    <source>
        <dbReference type="SAM" id="MobiDB-lite"/>
    </source>
</evidence>
<dbReference type="PANTHER" id="PTHR23064">
    <property type="entry name" value="TROPONIN"/>
    <property type="match status" value="1"/>
</dbReference>
<dbReference type="Gene3D" id="1.10.238.10">
    <property type="entry name" value="EF-hand"/>
    <property type="match status" value="2"/>
</dbReference>
<organism evidence="3 4">
    <name type="scientific">Benzoatithermus flavus</name>
    <dbReference type="NCBI Taxonomy" id="3108223"/>
    <lineage>
        <taxon>Bacteria</taxon>
        <taxon>Pseudomonadati</taxon>
        <taxon>Pseudomonadota</taxon>
        <taxon>Alphaproteobacteria</taxon>
        <taxon>Geminicoccales</taxon>
        <taxon>Geminicoccaceae</taxon>
        <taxon>Benzoatithermus</taxon>
    </lineage>
</organism>
<feature type="domain" description="EF-hand" evidence="2">
    <location>
        <begin position="97"/>
        <end position="119"/>
    </location>
</feature>
<dbReference type="SUPFAM" id="SSF47473">
    <property type="entry name" value="EF-hand"/>
    <property type="match status" value="1"/>
</dbReference>
<dbReference type="RefSeq" id="WP_418158321.1">
    <property type="nucleotide sequence ID" value="NZ_JBBLZC010000003.1"/>
</dbReference>
<feature type="region of interest" description="Disordered" evidence="1">
    <location>
        <begin position="77"/>
        <end position="98"/>
    </location>
</feature>
<accession>A0ABU8XNI8</accession>
<dbReference type="EMBL" id="JBBLZC010000003">
    <property type="protein sequence ID" value="MEK0082474.1"/>
    <property type="molecule type" value="Genomic_DNA"/>
</dbReference>
<feature type="compositionally biased region" description="Pro residues" evidence="1">
    <location>
        <begin position="133"/>
        <end position="144"/>
    </location>
</feature>
<dbReference type="CDD" id="cd00051">
    <property type="entry name" value="EFh"/>
    <property type="match status" value="1"/>
</dbReference>
<feature type="region of interest" description="Disordered" evidence="1">
    <location>
        <begin position="112"/>
        <end position="144"/>
    </location>
</feature>
<dbReference type="InterPro" id="IPR018247">
    <property type="entry name" value="EF_Hand_1_Ca_BS"/>
</dbReference>
<dbReference type="Proteomes" id="UP001375743">
    <property type="component" value="Unassembled WGS sequence"/>
</dbReference>
<dbReference type="InterPro" id="IPR011992">
    <property type="entry name" value="EF-hand-dom_pair"/>
</dbReference>
<dbReference type="InterPro" id="IPR002048">
    <property type="entry name" value="EF_hand_dom"/>
</dbReference>
<dbReference type="Pfam" id="PF13202">
    <property type="entry name" value="EF-hand_5"/>
    <property type="match status" value="2"/>
</dbReference>
<sequence length="144" mass="15746">MKGRAGCQGALRIGAALIVFWPLVGSAQPANSWLERLDTNGDGAVDLGEVRHARGVVFDRLDTDHDGFLSRDELAAARKPRRNATAQPGSRLLVRADADKDGRISRDEFLALAGQTMKRRDRNGDGRITADELPPPRPRQPSRP</sequence>
<comment type="caution">
    <text evidence="3">The sequence shown here is derived from an EMBL/GenBank/DDBJ whole genome shotgun (WGS) entry which is preliminary data.</text>
</comment>
<evidence type="ECO:0000313" key="3">
    <source>
        <dbReference type="EMBL" id="MEK0082474.1"/>
    </source>
</evidence>